<keyword evidence="2" id="KW-1133">Transmembrane helix</keyword>
<reference evidence="3 4" key="1">
    <citation type="submission" date="2024-02" db="EMBL/GenBank/DDBJ databases">
        <title>Chromosome-scale genome assembly of the rough periwinkle Littorina saxatilis.</title>
        <authorList>
            <person name="De Jode A."/>
            <person name="Faria R."/>
            <person name="Formenti G."/>
            <person name="Sims Y."/>
            <person name="Smith T.P."/>
            <person name="Tracey A."/>
            <person name="Wood J.M.D."/>
            <person name="Zagrodzka Z.B."/>
            <person name="Johannesson K."/>
            <person name="Butlin R.K."/>
            <person name="Leder E.H."/>
        </authorList>
    </citation>
    <scope>NUCLEOTIDE SEQUENCE [LARGE SCALE GENOMIC DNA]</scope>
    <source>
        <strain evidence="3">Snail1</strain>
        <tissue evidence="3">Muscle</tissue>
    </source>
</reference>
<accession>A0AAN9ASK4</accession>
<dbReference type="Proteomes" id="UP001374579">
    <property type="component" value="Unassembled WGS sequence"/>
</dbReference>
<feature type="region of interest" description="Disordered" evidence="1">
    <location>
        <begin position="74"/>
        <end position="107"/>
    </location>
</feature>
<sequence>MDKRMPSFYMSFAMTIMCLGTLFNLLFVTVLGASFTPFSIGEWFALHGLAMAMIIFISEPFKCIWHYDFGWKQPQKQSEIDKRKQSASDKDKETSSDKQGTEQSGDQ</sequence>
<feature type="transmembrane region" description="Helical" evidence="2">
    <location>
        <begin position="40"/>
        <end position="57"/>
    </location>
</feature>
<gene>
    <name evidence="3" type="ORF">V1264_008115</name>
</gene>
<keyword evidence="2" id="KW-0472">Membrane</keyword>
<evidence type="ECO:0000256" key="2">
    <source>
        <dbReference type="SAM" id="Phobius"/>
    </source>
</evidence>
<comment type="caution">
    <text evidence="3">The sequence shown here is derived from an EMBL/GenBank/DDBJ whole genome shotgun (WGS) entry which is preliminary data.</text>
</comment>
<keyword evidence="4" id="KW-1185">Reference proteome</keyword>
<feature type="transmembrane region" description="Helical" evidence="2">
    <location>
        <begin position="12"/>
        <end position="34"/>
    </location>
</feature>
<keyword evidence="2" id="KW-0812">Transmembrane</keyword>
<protein>
    <submittedName>
        <fullName evidence="3">Uncharacterized protein</fullName>
    </submittedName>
</protein>
<evidence type="ECO:0000313" key="3">
    <source>
        <dbReference type="EMBL" id="KAK7092362.1"/>
    </source>
</evidence>
<feature type="compositionally biased region" description="Basic and acidic residues" evidence="1">
    <location>
        <begin position="78"/>
        <end position="100"/>
    </location>
</feature>
<evidence type="ECO:0000256" key="1">
    <source>
        <dbReference type="SAM" id="MobiDB-lite"/>
    </source>
</evidence>
<proteinExistence type="predicted"/>
<dbReference type="AlphaFoldDB" id="A0AAN9ASK4"/>
<name>A0AAN9ASK4_9CAEN</name>
<dbReference type="EMBL" id="JBAMIC010000021">
    <property type="protein sequence ID" value="KAK7092362.1"/>
    <property type="molecule type" value="Genomic_DNA"/>
</dbReference>
<evidence type="ECO:0000313" key="4">
    <source>
        <dbReference type="Proteomes" id="UP001374579"/>
    </source>
</evidence>
<organism evidence="3 4">
    <name type="scientific">Littorina saxatilis</name>
    <dbReference type="NCBI Taxonomy" id="31220"/>
    <lineage>
        <taxon>Eukaryota</taxon>
        <taxon>Metazoa</taxon>
        <taxon>Spiralia</taxon>
        <taxon>Lophotrochozoa</taxon>
        <taxon>Mollusca</taxon>
        <taxon>Gastropoda</taxon>
        <taxon>Caenogastropoda</taxon>
        <taxon>Littorinimorpha</taxon>
        <taxon>Littorinoidea</taxon>
        <taxon>Littorinidae</taxon>
        <taxon>Littorina</taxon>
    </lineage>
</organism>